<dbReference type="Gene3D" id="3.50.50.60">
    <property type="entry name" value="FAD/NAD(P)-binding domain"/>
    <property type="match status" value="2"/>
</dbReference>
<dbReference type="PANTHER" id="PTHR48105">
    <property type="entry name" value="THIOREDOXIN REDUCTASE 1-RELATED-RELATED"/>
    <property type="match status" value="1"/>
</dbReference>
<keyword evidence="5" id="KW-1015">Disulfide bond</keyword>
<dbReference type="PRINTS" id="PR00368">
    <property type="entry name" value="FADPNR"/>
</dbReference>
<evidence type="ECO:0000256" key="2">
    <source>
        <dbReference type="ARBA" id="ARBA00022630"/>
    </source>
</evidence>
<dbReference type="PRINTS" id="PR00469">
    <property type="entry name" value="PNDRDTASEII"/>
</dbReference>
<feature type="domain" description="FAD/NAD(P)-binding" evidence="9">
    <location>
        <begin position="5"/>
        <end position="293"/>
    </location>
</feature>
<proteinExistence type="inferred from homology"/>
<dbReference type="AlphaFoldDB" id="A0A3P3XGE7"/>
<comment type="cofactor">
    <cofactor evidence="8">
        <name>FAD</name>
        <dbReference type="ChEBI" id="CHEBI:57692"/>
    </cofactor>
    <text evidence="8">Binds 1 FAD per subunit.</text>
</comment>
<gene>
    <name evidence="10" type="primary">trxB</name>
    <name evidence="10" type="ORF">SPIROBIBN47_150132</name>
</gene>
<keyword evidence="4 7" id="KW-0560">Oxidoreductase</keyword>
<evidence type="ECO:0000256" key="5">
    <source>
        <dbReference type="ARBA" id="ARBA00023157"/>
    </source>
</evidence>
<dbReference type="GO" id="GO:0004791">
    <property type="term" value="F:thioredoxin-disulfide reductase (NADPH) activity"/>
    <property type="evidence" value="ECO:0007669"/>
    <property type="project" value="UniProtKB-UniRule"/>
</dbReference>
<evidence type="ECO:0000256" key="8">
    <source>
        <dbReference type="RuleBase" id="RU003881"/>
    </source>
</evidence>
<dbReference type="InterPro" id="IPR036188">
    <property type="entry name" value="FAD/NAD-bd_sf"/>
</dbReference>
<evidence type="ECO:0000256" key="4">
    <source>
        <dbReference type="ARBA" id="ARBA00023002"/>
    </source>
</evidence>
<comment type="catalytic activity">
    <reaction evidence="7">
        <text>[thioredoxin]-dithiol + NADP(+) = [thioredoxin]-disulfide + NADPH + H(+)</text>
        <dbReference type="Rhea" id="RHEA:20345"/>
        <dbReference type="Rhea" id="RHEA-COMP:10698"/>
        <dbReference type="Rhea" id="RHEA-COMP:10700"/>
        <dbReference type="ChEBI" id="CHEBI:15378"/>
        <dbReference type="ChEBI" id="CHEBI:29950"/>
        <dbReference type="ChEBI" id="CHEBI:50058"/>
        <dbReference type="ChEBI" id="CHEBI:57783"/>
        <dbReference type="ChEBI" id="CHEBI:58349"/>
        <dbReference type="EC" id="1.8.1.9"/>
    </reaction>
</comment>
<name>A0A3P3XGE7_9SPIR</name>
<evidence type="ECO:0000256" key="3">
    <source>
        <dbReference type="ARBA" id="ARBA00022827"/>
    </source>
</evidence>
<dbReference type="EC" id="1.8.1.9" evidence="7"/>
<sequence>MSQPYDFAIIGAGAAGLAAAQYGARANLKTVVIEEMAPGGQALLIDALENYPGIEEPISGYDLAERMRVQAERFGASFIDASVSNVRKENGRFIVETSNGPVESLTVLVATGAKHRQLEIPGEQEFMGKGISYCATCDGPFFKGKRMLVVGGGDAACDEATYLSKLSDQIVMIHRRDRFRAQKALAQRVLSNPSIQVRFNTVAKEIRGDTKIRSVLLENVLTHEITEEPFEAVFIFIGSIPQTEFLKDTGVALDETGYIITDCTMQSSIPGLFAAGDVRATPFRQVITAAADGAIAAHAAANYIDEQRGQAYR</sequence>
<keyword evidence="2 7" id="KW-0285">Flavoprotein</keyword>
<dbReference type="InterPro" id="IPR050097">
    <property type="entry name" value="Ferredoxin-NADP_redctase_2"/>
</dbReference>
<evidence type="ECO:0000256" key="1">
    <source>
        <dbReference type="ARBA" id="ARBA00009333"/>
    </source>
</evidence>
<dbReference type="GO" id="GO:0005737">
    <property type="term" value="C:cytoplasm"/>
    <property type="evidence" value="ECO:0007669"/>
    <property type="project" value="InterPro"/>
</dbReference>
<evidence type="ECO:0000256" key="7">
    <source>
        <dbReference type="RuleBase" id="RU003880"/>
    </source>
</evidence>
<dbReference type="NCBIfam" id="TIGR01292">
    <property type="entry name" value="TRX_reduct"/>
    <property type="match status" value="1"/>
</dbReference>
<dbReference type="GO" id="GO:0019430">
    <property type="term" value="P:removal of superoxide radicals"/>
    <property type="evidence" value="ECO:0007669"/>
    <property type="project" value="UniProtKB-UniRule"/>
</dbReference>
<accession>A0A3P3XGE7</accession>
<reference evidence="10" key="1">
    <citation type="submission" date="2017-02" db="EMBL/GenBank/DDBJ databases">
        <authorList>
            <person name="Regsiter A."/>
            <person name="William W."/>
        </authorList>
    </citation>
    <scope>NUCLEOTIDE SEQUENCE</scope>
    <source>
        <strain evidence="10">Bib</strain>
    </source>
</reference>
<organism evidence="10">
    <name type="scientific">uncultured spirochete</name>
    <dbReference type="NCBI Taxonomy" id="156406"/>
    <lineage>
        <taxon>Bacteria</taxon>
        <taxon>Pseudomonadati</taxon>
        <taxon>Spirochaetota</taxon>
        <taxon>Spirochaetia</taxon>
        <taxon>Spirochaetales</taxon>
        <taxon>environmental samples</taxon>
    </lineage>
</organism>
<keyword evidence="8" id="KW-0521">NADP</keyword>
<comment type="similarity">
    <text evidence="1 7">Belongs to the class-II pyridine nucleotide-disulfide oxidoreductase family.</text>
</comment>
<dbReference type="Pfam" id="PF07992">
    <property type="entry name" value="Pyr_redox_2"/>
    <property type="match status" value="1"/>
</dbReference>
<keyword evidence="3 7" id="KW-0274">FAD</keyword>
<dbReference type="InterPro" id="IPR023753">
    <property type="entry name" value="FAD/NAD-binding_dom"/>
</dbReference>
<dbReference type="PROSITE" id="PS00573">
    <property type="entry name" value="PYRIDINE_REDOX_2"/>
    <property type="match status" value="1"/>
</dbReference>
<dbReference type="EMBL" id="FWDM01000007">
    <property type="protein sequence ID" value="SLM10822.1"/>
    <property type="molecule type" value="Genomic_DNA"/>
</dbReference>
<evidence type="ECO:0000259" key="9">
    <source>
        <dbReference type="Pfam" id="PF07992"/>
    </source>
</evidence>
<evidence type="ECO:0000256" key="6">
    <source>
        <dbReference type="ARBA" id="ARBA00023284"/>
    </source>
</evidence>
<comment type="subunit">
    <text evidence="7">Homodimer.</text>
</comment>
<evidence type="ECO:0000313" key="10">
    <source>
        <dbReference type="EMBL" id="SLM10822.1"/>
    </source>
</evidence>
<dbReference type="SUPFAM" id="SSF51905">
    <property type="entry name" value="FAD/NAD(P)-binding domain"/>
    <property type="match status" value="1"/>
</dbReference>
<keyword evidence="6 7" id="KW-0676">Redox-active center</keyword>
<dbReference type="InterPro" id="IPR008255">
    <property type="entry name" value="Pyr_nucl-diS_OxRdtase_2_AS"/>
</dbReference>
<protein>
    <recommendedName>
        <fullName evidence="7">Thioredoxin reductase</fullName>
        <ecNumber evidence="7">1.8.1.9</ecNumber>
    </recommendedName>
</protein>
<dbReference type="InterPro" id="IPR005982">
    <property type="entry name" value="Thioredox_Rdtase"/>
</dbReference>